<organism evidence="2">
    <name type="scientific">Iconisemion striatum</name>
    <dbReference type="NCBI Taxonomy" id="60296"/>
    <lineage>
        <taxon>Eukaryota</taxon>
        <taxon>Metazoa</taxon>
        <taxon>Chordata</taxon>
        <taxon>Craniata</taxon>
        <taxon>Vertebrata</taxon>
        <taxon>Euteleostomi</taxon>
        <taxon>Actinopterygii</taxon>
        <taxon>Neopterygii</taxon>
        <taxon>Teleostei</taxon>
        <taxon>Neoteleostei</taxon>
        <taxon>Acanthomorphata</taxon>
        <taxon>Ovalentaria</taxon>
        <taxon>Atherinomorphae</taxon>
        <taxon>Cyprinodontiformes</taxon>
        <taxon>Nothobranchiidae</taxon>
        <taxon>Iconisemion</taxon>
    </lineage>
</organism>
<reference evidence="2" key="2">
    <citation type="submission" date="2016-06" db="EMBL/GenBank/DDBJ databases">
        <title>The genome of a short-lived fish provides insights into sex chromosome evolution and the genetic control of aging.</title>
        <authorList>
            <person name="Reichwald K."/>
            <person name="Felder M."/>
            <person name="Petzold A."/>
            <person name="Koch P."/>
            <person name="Groth M."/>
            <person name="Platzer M."/>
        </authorList>
    </citation>
    <scope>NUCLEOTIDE SEQUENCE</scope>
    <source>
        <tissue evidence="2">Brain</tissue>
    </source>
</reference>
<gene>
    <name evidence="2" type="primary">Nfu_g_1_018814</name>
</gene>
<proteinExistence type="predicted"/>
<evidence type="ECO:0000256" key="1">
    <source>
        <dbReference type="SAM" id="MobiDB-lite"/>
    </source>
</evidence>
<feature type="compositionally biased region" description="Basic and acidic residues" evidence="1">
    <location>
        <begin position="11"/>
        <end position="24"/>
    </location>
</feature>
<name>A0A1A7YGU5_9TELE</name>
<feature type="non-terminal residue" evidence="2">
    <location>
        <position position="86"/>
    </location>
</feature>
<evidence type="ECO:0000313" key="2">
    <source>
        <dbReference type="EMBL" id="SBP29145.1"/>
    </source>
</evidence>
<dbReference type="EMBL" id="HADX01006913">
    <property type="protein sequence ID" value="SBP29145.1"/>
    <property type="molecule type" value="Transcribed_RNA"/>
</dbReference>
<sequence>MRIYDKCPSGADRETDSGEIREDASAAGSDRPSGFDLGNRYLLLVSMRIIFFCGSDVCLILSSSAGLPCTQTVPSQQPPPTACRMA</sequence>
<protein>
    <submittedName>
        <fullName evidence="2">Uncharacterized protein</fullName>
    </submittedName>
</protein>
<dbReference type="AlphaFoldDB" id="A0A1A7YGU5"/>
<accession>A0A1A7YGU5</accession>
<reference evidence="2" key="1">
    <citation type="submission" date="2016-05" db="EMBL/GenBank/DDBJ databases">
        <authorList>
            <person name="Lavstsen T."/>
            <person name="Jespersen J.S."/>
        </authorList>
    </citation>
    <scope>NUCLEOTIDE SEQUENCE</scope>
    <source>
        <tissue evidence="2">Brain</tissue>
    </source>
</reference>
<feature type="region of interest" description="Disordered" evidence="1">
    <location>
        <begin position="1"/>
        <end position="34"/>
    </location>
</feature>